<keyword evidence="2" id="KW-1185">Reference proteome</keyword>
<accession>A0ABD3IA00</accession>
<gene>
    <name evidence="1" type="ORF">R1sor_017153</name>
</gene>
<dbReference type="AlphaFoldDB" id="A0ABD3IA00"/>
<evidence type="ECO:0000313" key="1">
    <source>
        <dbReference type="EMBL" id="KAL3699131.1"/>
    </source>
</evidence>
<dbReference type="Proteomes" id="UP001633002">
    <property type="component" value="Unassembled WGS sequence"/>
</dbReference>
<name>A0ABD3IA00_9MARC</name>
<protein>
    <submittedName>
        <fullName evidence="1">Uncharacterized protein</fullName>
    </submittedName>
</protein>
<evidence type="ECO:0000313" key="2">
    <source>
        <dbReference type="Proteomes" id="UP001633002"/>
    </source>
</evidence>
<comment type="caution">
    <text evidence="1">The sequence shown here is derived from an EMBL/GenBank/DDBJ whole genome shotgun (WGS) entry which is preliminary data.</text>
</comment>
<dbReference type="EMBL" id="JBJQOH010000001">
    <property type="protein sequence ID" value="KAL3699131.1"/>
    <property type="molecule type" value="Genomic_DNA"/>
</dbReference>
<reference evidence="1 2" key="1">
    <citation type="submission" date="2024-09" db="EMBL/GenBank/DDBJ databases">
        <title>Chromosome-scale assembly of Riccia sorocarpa.</title>
        <authorList>
            <person name="Paukszto L."/>
        </authorList>
    </citation>
    <scope>NUCLEOTIDE SEQUENCE [LARGE SCALE GENOMIC DNA]</scope>
    <source>
        <strain evidence="1">LP-2024</strain>
        <tissue evidence="1">Aerial parts of the thallus</tissue>
    </source>
</reference>
<proteinExistence type="predicted"/>
<sequence length="174" mass="19900">MAKNHVAAEDIVSYLNAYLKHMKAIQEKTNPSNKCYESDQAIINYWENIKSLFAAEEGWATNSGLPLQDGFWPRTNHGTGYKRPHDGVQQSAQVDEDLLAREAEEELVELNEIFVGNPSEMERERFVPLVDIEPDASACVHQWKSKSRSEKLKIPESIVRIAREMLDRIAQEET</sequence>
<organism evidence="1 2">
    <name type="scientific">Riccia sorocarpa</name>
    <dbReference type="NCBI Taxonomy" id="122646"/>
    <lineage>
        <taxon>Eukaryota</taxon>
        <taxon>Viridiplantae</taxon>
        <taxon>Streptophyta</taxon>
        <taxon>Embryophyta</taxon>
        <taxon>Marchantiophyta</taxon>
        <taxon>Marchantiopsida</taxon>
        <taxon>Marchantiidae</taxon>
        <taxon>Marchantiales</taxon>
        <taxon>Ricciaceae</taxon>
        <taxon>Riccia</taxon>
    </lineage>
</organism>